<evidence type="ECO:0000256" key="6">
    <source>
        <dbReference type="ARBA" id="ARBA00023136"/>
    </source>
</evidence>
<evidence type="ECO:0000256" key="11">
    <source>
        <dbReference type="SAM" id="Phobius"/>
    </source>
</evidence>
<evidence type="ECO:0000256" key="5">
    <source>
        <dbReference type="ARBA" id="ARBA00022989"/>
    </source>
</evidence>
<keyword evidence="15" id="KW-1185">Reference proteome</keyword>
<evidence type="ECO:0000313" key="15">
    <source>
        <dbReference type="Proteomes" id="UP000749471"/>
    </source>
</evidence>
<protein>
    <submittedName>
        <fullName evidence="14">Methyl-accepting chemotaxis protein</fullName>
    </submittedName>
</protein>
<name>A0ABS6E3G2_9FIRM</name>
<evidence type="ECO:0000256" key="9">
    <source>
        <dbReference type="PROSITE-ProRule" id="PRU00284"/>
    </source>
</evidence>
<evidence type="ECO:0000259" key="12">
    <source>
        <dbReference type="PROSITE" id="PS50111"/>
    </source>
</evidence>
<dbReference type="InterPro" id="IPR003660">
    <property type="entry name" value="HAMP_dom"/>
</dbReference>
<gene>
    <name evidence="14" type="ORF">KQI42_04795</name>
</gene>
<evidence type="ECO:0000256" key="3">
    <source>
        <dbReference type="ARBA" id="ARBA00022500"/>
    </source>
</evidence>
<dbReference type="CDD" id="cd12912">
    <property type="entry name" value="PDC2_MCP_like"/>
    <property type="match status" value="1"/>
</dbReference>
<feature type="transmembrane region" description="Helical" evidence="11">
    <location>
        <begin position="12"/>
        <end position="32"/>
    </location>
</feature>
<dbReference type="PANTHER" id="PTHR32089:SF112">
    <property type="entry name" value="LYSOZYME-LIKE PROTEIN-RELATED"/>
    <property type="match status" value="1"/>
</dbReference>
<dbReference type="SMART" id="SM00283">
    <property type="entry name" value="MA"/>
    <property type="match status" value="1"/>
</dbReference>
<evidence type="ECO:0000313" key="14">
    <source>
        <dbReference type="EMBL" id="MBU5437314.1"/>
    </source>
</evidence>
<dbReference type="InterPro" id="IPR033479">
    <property type="entry name" value="dCache_1"/>
</dbReference>
<evidence type="ECO:0000256" key="8">
    <source>
        <dbReference type="ARBA" id="ARBA00029447"/>
    </source>
</evidence>
<keyword evidence="6 11" id="KW-0472">Membrane</keyword>
<dbReference type="PROSITE" id="PS50885">
    <property type="entry name" value="HAMP"/>
    <property type="match status" value="1"/>
</dbReference>
<dbReference type="Pfam" id="PF02743">
    <property type="entry name" value="dCache_1"/>
    <property type="match status" value="1"/>
</dbReference>
<organism evidence="14 15">
    <name type="scientific">Tissierella simiarum</name>
    <dbReference type="NCBI Taxonomy" id="2841534"/>
    <lineage>
        <taxon>Bacteria</taxon>
        <taxon>Bacillati</taxon>
        <taxon>Bacillota</taxon>
        <taxon>Tissierellia</taxon>
        <taxon>Tissierellales</taxon>
        <taxon>Tissierellaceae</taxon>
        <taxon>Tissierella</taxon>
    </lineage>
</organism>
<evidence type="ECO:0000256" key="4">
    <source>
        <dbReference type="ARBA" id="ARBA00022692"/>
    </source>
</evidence>
<sequence>MKSIKTKILASILSVVLMIFVSIIGFISINFYSIQKENSKDYVRAITEKYVEIAQGELVDALTVATTISETFEGMKQIGNTDRATMNEIMKNIIEKDPNLIGVWTVWEPNALDGKDGEYANTEAHDNTGRFIPYWNRGNGIVGLQSCESTYDNLDESGLWYQTSKNSKQQAVLDPVTYNLQGQNVMLVSVTSPIIYNNEVVGVVGVDISLDRLQEVIQEITLYDSGYALLVTGKGLIVGHKDKELLGQNEFEIFDNEEFKQAISNGEHVTLERELSSNRGKEILTLAPVNTDETSSKWSFISAIPRNEIYKELNQSIIAVSITSCIVIVILIVLILIVATSISKPIVNLSKIIEKLSNYDLTVDENSEVIKYLNREDEIGIIAKSLKVMKANFVDLIKKIADNSQQVASSSEELTATTQQSAAASEEVARTIDEIARGASDQAKDTEQGAVNIDNLGKEIERNQRDVKSLNNAANEVNKLKDEGFEIIKDLVEKTKTTNNSVEEIHEIITNTNESAEKIKSASQMIKNIAEQTNLLALNAAIEAARAGEAGRGFAVVAEEIRKLAEESNEFTEEITMIIGDLTNKTGYAVSTIQEVEEIVISQTHSVEMTNNKFEGISSAIEKMKEVIVSINQSGLEMEKKKEEIIGVIQNLSAISEENAAGTEEASASVEEQAASMEEISNASEALSKLAEEMQESIAQFKY</sequence>
<keyword evidence="2" id="KW-1003">Cell membrane</keyword>
<keyword evidence="3" id="KW-0145">Chemotaxis</keyword>
<comment type="subcellular location">
    <subcellularLocation>
        <location evidence="1">Cell membrane</location>
        <topology evidence="1">Multi-pass membrane protein</topology>
    </subcellularLocation>
</comment>
<dbReference type="CDD" id="cd12913">
    <property type="entry name" value="PDC1_MCP_like"/>
    <property type="match status" value="1"/>
</dbReference>
<feature type="coiled-coil region" evidence="10">
    <location>
        <begin position="453"/>
        <end position="483"/>
    </location>
</feature>
<dbReference type="EMBL" id="JAHLPM010000003">
    <property type="protein sequence ID" value="MBU5437314.1"/>
    <property type="molecule type" value="Genomic_DNA"/>
</dbReference>
<evidence type="ECO:0000259" key="13">
    <source>
        <dbReference type="PROSITE" id="PS50885"/>
    </source>
</evidence>
<dbReference type="InterPro" id="IPR004089">
    <property type="entry name" value="MCPsignal_dom"/>
</dbReference>
<proteinExistence type="inferred from homology"/>
<comment type="similarity">
    <text evidence="8">Belongs to the methyl-accepting chemotaxis (MCP) protein family.</text>
</comment>
<dbReference type="RefSeq" id="WP_216517305.1">
    <property type="nucleotide sequence ID" value="NZ_JAHLPM010000003.1"/>
</dbReference>
<keyword evidence="7 9" id="KW-0807">Transducer</keyword>
<keyword evidence="4 11" id="KW-0812">Transmembrane</keyword>
<accession>A0ABS6E3G2</accession>
<feature type="domain" description="Methyl-accepting transducer" evidence="12">
    <location>
        <begin position="417"/>
        <end position="674"/>
    </location>
</feature>
<feature type="transmembrane region" description="Helical" evidence="11">
    <location>
        <begin position="317"/>
        <end position="342"/>
    </location>
</feature>
<dbReference type="PROSITE" id="PS50111">
    <property type="entry name" value="CHEMOTAXIS_TRANSDUC_2"/>
    <property type="match status" value="1"/>
</dbReference>
<dbReference type="PANTHER" id="PTHR32089">
    <property type="entry name" value="METHYL-ACCEPTING CHEMOTAXIS PROTEIN MCPB"/>
    <property type="match status" value="1"/>
</dbReference>
<dbReference type="Pfam" id="PF00015">
    <property type="entry name" value="MCPsignal"/>
    <property type="match status" value="1"/>
</dbReference>
<keyword evidence="5 11" id="KW-1133">Transmembrane helix</keyword>
<keyword evidence="10" id="KW-0175">Coiled coil</keyword>
<evidence type="ECO:0000256" key="7">
    <source>
        <dbReference type="ARBA" id="ARBA00023224"/>
    </source>
</evidence>
<evidence type="ECO:0000256" key="2">
    <source>
        <dbReference type="ARBA" id="ARBA00022475"/>
    </source>
</evidence>
<evidence type="ECO:0000256" key="1">
    <source>
        <dbReference type="ARBA" id="ARBA00004651"/>
    </source>
</evidence>
<feature type="domain" description="HAMP" evidence="13">
    <location>
        <begin position="340"/>
        <end position="398"/>
    </location>
</feature>
<evidence type="ECO:0000256" key="10">
    <source>
        <dbReference type="SAM" id="Coils"/>
    </source>
</evidence>
<dbReference type="Proteomes" id="UP000749471">
    <property type="component" value="Unassembled WGS sequence"/>
</dbReference>
<reference evidence="14 15" key="1">
    <citation type="submission" date="2021-06" db="EMBL/GenBank/DDBJ databases">
        <authorList>
            <person name="Sun Q."/>
            <person name="Li D."/>
        </authorList>
    </citation>
    <scope>NUCLEOTIDE SEQUENCE [LARGE SCALE GENOMIC DNA]</scope>
    <source>
        <strain evidence="14 15">MSJ-40</strain>
    </source>
</reference>
<comment type="caution">
    <text evidence="14">The sequence shown here is derived from an EMBL/GenBank/DDBJ whole genome shotgun (WGS) entry which is preliminary data.</text>
</comment>